<name>A0AAV5W541_9BILA</name>
<keyword evidence="2 5" id="KW-0812">Transmembrane</keyword>
<feature type="transmembrane region" description="Helical" evidence="5">
    <location>
        <begin position="362"/>
        <end position="386"/>
    </location>
</feature>
<comment type="subcellular location">
    <subcellularLocation>
        <location evidence="1">Membrane</location>
        <topology evidence="1">Multi-pass membrane protein</topology>
    </subcellularLocation>
</comment>
<feature type="non-terminal residue" evidence="6">
    <location>
        <position position="1"/>
    </location>
</feature>
<protein>
    <recommendedName>
        <fullName evidence="8">Membrane transporter</fullName>
    </recommendedName>
</protein>
<dbReference type="EMBL" id="BTSY01000005">
    <property type="protein sequence ID" value="GMT26936.1"/>
    <property type="molecule type" value="Genomic_DNA"/>
</dbReference>
<comment type="caution">
    <text evidence="6">The sequence shown here is derived from an EMBL/GenBank/DDBJ whole genome shotgun (WGS) entry which is preliminary data.</text>
</comment>
<dbReference type="Pfam" id="PF07690">
    <property type="entry name" value="MFS_1"/>
    <property type="match status" value="1"/>
</dbReference>
<feature type="transmembrane region" description="Helical" evidence="5">
    <location>
        <begin position="81"/>
        <end position="100"/>
    </location>
</feature>
<evidence type="ECO:0000256" key="4">
    <source>
        <dbReference type="ARBA" id="ARBA00023136"/>
    </source>
</evidence>
<dbReference type="AlphaFoldDB" id="A0AAV5W541"/>
<feature type="transmembrane region" description="Helical" evidence="5">
    <location>
        <begin position="313"/>
        <end position="332"/>
    </location>
</feature>
<evidence type="ECO:0000256" key="2">
    <source>
        <dbReference type="ARBA" id="ARBA00022692"/>
    </source>
</evidence>
<dbReference type="PANTHER" id="PTHR23510">
    <property type="entry name" value="INNER MEMBRANE TRANSPORT PROTEIN YAJR"/>
    <property type="match status" value="1"/>
</dbReference>
<evidence type="ECO:0000256" key="5">
    <source>
        <dbReference type="SAM" id="Phobius"/>
    </source>
</evidence>
<evidence type="ECO:0000313" key="6">
    <source>
        <dbReference type="EMBL" id="GMT26936.1"/>
    </source>
</evidence>
<dbReference type="InterPro" id="IPR051068">
    <property type="entry name" value="MFS_Domain-Containing_Protein"/>
</dbReference>
<evidence type="ECO:0008006" key="8">
    <source>
        <dbReference type="Google" id="ProtNLM"/>
    </source>
</evidence>
<keyword evidence="3 5" id="KW-1133">Transmembrane helix</keyword>
<feature type="transmembrane region" description="Helical" evidence="5">
    <location>
        <begin position="141"/>
        <end position="165"/>
    </location>
</feature>
<feature type="non-terminal residue" evidence="6">
    <location>
        <position position="456"/>
    </location>
</feature>
<gene>
    <name evidence="6" type="ORF">PFISCL1PPCAC_18233</name>
</gene>
<evidence type="ECO:0000313" key="7">
    <source>
        <dbReference type="Proteomes" id="UP001432322"/>
    </source>
</evidence>
<dbReference type="InterPro" id="IPR011701">
    <property type="entry name" value="MFS"/>
</dbReference>
<evidence type="ECO:0000256" key="1">
    <source>
        <dbReference type="ARBA" id="ARBA00004141"/>
    </source>
</evidence>
<feature type="transmembrane region" description="Helical" evidence="5">
    <location>
        <begin position="106"/>
        <end position="129"/>
    </location>
</feature>
<dbReference type="InterPro" id="IPR036259">
    <property type="entry name" value="MFS_trans_sf"/>
</dbReference>
<dbReference type="PANTHER" id="PTHR23510:SF25">
    <property type="entry name" value="MFS DOMAIN-CONTAINING PROTEIN"/>
    <property type="match status" value="1"/>
</dbReference>
<feature type="transmembrane region" description="Helical" evidence="5">
    <location>
        <begin position="239"/>
        <end position="267"/>
    </location>
</feature>
<keyword evidence="7" id="KW-1185">Reference proteome</keyword>
<feature type="transmembrane region" description="Helical" evidence="5">
    <location>
        <begin position="430"/>
        <end position="452"/>
    </location>
</feature>
<keyword evidence="4 5" id="KW-0472">Membrane</keyword>
<dbReference type="Proteomes" id="UP001432322">
    <property type="component" value="Unassembled WGS sequence"/>
</dbReference>
<dbReference type="SUPFAM" id="SSF103473">
    <property type="entry name" value="MFS general substrate transporter"/>
    <property type="match status" value="1"/>
</dbReference>
<evidence type="ECO:0000256" key="3">
    <source>
        <dbReference type="ARBA" id="ARBA00022989"/>
    </source>
</evidence>
<feature type="transmembrane region" description="Helical" evidence="5">
    <location>
        <begin position="279"/>
        <end position="301"/>
    </location>
</feature>
<accession>A0AAV5W541</accession>
<sequence length="456" mass="50400">QRFTWAEWRRPVIAVIITFLCTVESSMLSIGEWPYMSTIDHDATSSFYGISTAVNKAGHAICAFVFAVWAHRISAIRIPLIVGRCITLFACFMYIFVEFIPANRRWWMMVCYLLFGVGFGTSPLLRSYIARHTSEENRSTAYALQSGATVLSVVVGPMAQIAFSWLPYPGAIIIPPNLKFNIYTAPIWVAVITNVIAITLTLVSLDDPKNEEFLEKETSPAAPSLSFGGRIAQLRSLHLPWLLILLVIFSKIVSQLALGTIIVGPMFTAMYAFSGEDTALVLGIAQVVVGVIALALSLLFFVFKLGRFVSMRALFLSSLIIVLLSYIIIYPFPFSSSPMQPFNETTRSGCNTAEYSWCDTALIVNIIPFLITMVITNAVAMPSTYLSLDTIYSKLIGNIDQNIMQSFFVIAEDISMVVSPIYAAEAFTFAVLNVVIINGVVFAIGTPLWLAAWKCL</sequence>
<reference evidence="6" key="1">
    <citation type="submission" date="2023-10" db="EMBL/GenBank/DDBJ databases">
        <title>Genome assembly of Pristionchus species.</title>
        <authorList>
            <person name="Yoshida K."/>
            <person name="Sommer R.J."/>
        </authorList>
    </citation>
    <scope>NUCLEOTIDE SEQUENCE</scope>
    <source>
        <strain evidence="6">RS5133</strain>
    </source>
</reference>
<feature type="transmembrane region" description="Helical" evidence="5">
    <location>
        <begin position="185"/>
        <end position="205"/>
    </location>
</feature>
<feature type="transmembrane region" description="Helical" evidence="5">
    <location>
        <begin position="47"/>
        <end position="69"/>
    </location>
</feature>
<proteinExistence type="predicted"/>
<dbReference type="Gene3D" id="1.20.1250.20">
    <property type="entry name" value="MFS general substrate transporter like domains"/>
    <property type="match status" value="1"/>
</dbReference>
<dbReference type="GO" id="GO:0022857">
    <property type="term" value="F:transmembrane transporter activity"/>
    <property type="evidence" value="ECO:0007669"/>
    <property type="project" value="InterPro"/>
</dbReference>
<feature type="transmembrane region" description="Helical" evidence="5">
    <location>
        <begin position="12"/>
        <end position="35"/>
    </location>
</feature>
<dbReference type="GO" id="GO:0005765">
    <property type="term" value="C:lysosomal membrane"/>
    <property type="evidence" value="ECO:0007669"/>
    <property type="project" value="TreeGrafter"/>
</dbReference>
<organism evidence="6 7">
    <name type="scientific">Pristionchus fissidentatus</name>
    <dbReference type="NCBI Taxonomy" id="1538716"/>
    <lineage>
        <taxon>Eukaryota</taxon>
        <taxon>Metazoa</taxon>
        <taxon>Ecdysozoa</taxon>
        <taxon>Nematoda</taxon>
        <taxon>Chromadorea</taxon>
        <taxon>Rhabditida</taxon>
        <taxon>Rhabditina</taxon>
        <taxon>Diplogasteromorpha</taxon>
        <taxon>Diplogasteroidea</taxon>
        <taxon>Neodiplogasteridae</taxon>
        <taxon>Pristionchus</taxon>
    </lineage>
</organism>